<feature type="domain" description="F-box" evidence="1">
    <location>
        <begin position="16"/>
        <end position="64"/>
    </location>
</feature>
<dbReference type="AlphaFoldDB" id="A0A818G2Y2"/>
<reference evidence="2" key="1">
    <citation type="submission" date="2021-02" db="EMBL/GenBank/DDBJ databases">
        <authorList>
            <person name="Nowell W R."/>
        </authorList>
    </citation>
    <scope>NUCLEOTIDE SEQUENCE</scope>
</reference>
<dbReference type="SUPFAM" id="SSF81383">
    <property type="entry name" value="F-box domain"/>
    <property type="match status" value="1"/>
</dbReference>
<dbReference type="InterPro" id="IPR053040">
    <property type="entry name" value="LRR-containing_protein_71"/>
</dbReference>
<gene>
    <name evidence="2" type="ORF">GRG538_LOCUS16483</name>
</gene>
<dbReference type="EMBL" id="CAJNYT010002645">
    <property type="protein sequence ID" value="CAF3483299.1"/>
    <property type="molecule type" value="Genomic_DNA"/>
</dbReference>
<dbReference type="PANTHER" id="PTHR46984:SF1">
    <property type="entry name" value="LEUCINE-RICH REPEAT-CONTAINING PROTEIN 71"/>
    <property type="match status" value="1"/>
</dbReference>
<comment type="caution">
    <text evidence="2">The sequence shown here is derived from an EMBL/GenBank/DDBJ whole genome shotgun (WGS) entry which is preliminary data.</text>
</comment>
<organism evidence="2 3">
    <name type="scientific">Rotaria socialis</name>
    <dbReference type="NCBI Taxonomy" id="392032"/>
    <lineage>
        <taxon>Eukaryota</taxon>
        <taxon>Metazoa</taxon>
        <taxon>Spiralia</taxon>
        <taxon>Gnathifera</taxon>
        <taxon>Rotifera</taxon>
        <taxon>Eurotatoria</taxon>
        <taxon>Bdelloidea</taxon>
        <taxon>Philodinida</taxon>
        <taxon>Philodinidae</taxon>
        <taxon>Rotaria</taxon>
    </lineage>
</organism>
<protein>
    <recommendedName>
        <fullName evidence="1">F-box domain-containing protein</fullName>
    </recommendedName>
</protein>
<sequence>MTQLRPTTTIDVSVKNTSLITLPPELVHRLLDYCDIQTLLTCVRHVCKTLYALINTYDRLVLILNSESVKIMRSISRFIQPENVISITIVNDCEENDKINLFHSLFDIARFTRLRSLTIHRIKDTNLEHFLENLSTSSLTSLSIESSEQEHIRTWDLVSSASLRWNLRKLCISNMNFMAKYISWSDQYKLEHLEFSNCTYSDYLLILRHLPNLRTLVIQNCIIDDNQTCLTLSASIVLASLKSLTITNCSLAPQHFELLISSIPSLHHLKLISHRESFVSLESFIASFRAPFWLDDKHWFVTCAYVPRERAIWLHTIPIDSTRYQGCVRCEVSWRDNICRLTQRSLNTMVDNVSDEKFITLDVARNLIGPVGAQHLTNALKNNTTLTALDLSTNQMRNAGIQHLASILENNTTLTTVNLAINRIGPIGTQYLANVLKNNLTLAELNPHENPIRDLGIEHLADALSYNSTLTTLNLDRTQIENKGAQYLANALSNNRTLITLELARNQITELGVKYIANALSSNRTLATLNLAGNQIGAVGAQHLAKALQNNTTLTKLDICANQIGTTEVQHLANFLHTNTGLIKMHLASNRISDEGSQYLANALSNNSVLTTLNLTGNQIEGQGVQYFANALSNNTTLTTLDLHFNQIGDQGAQHLANVLQNNTTLMTLDIHWNQIGELGAQHLANALRNNSTLDKLVLIYVNHISSTLLDELQKNDDRIA</sequence>
<proteinExistence type="predicted"/>
<accession>A0A818G2Y2</accession>
<evidence type="ECO:0000259" key="1">
    <source>
        <dbReference type="PROSITE" id="PS50181"/>
    </source>
</evidence>
<evidence type="ECO:0000313" key="3">
    <source>
        <dbReference type="Proteomes" id="UP000663872"/>
    </source>
</evidence>
<dbReference type="SMART" id="SM00368">
    <property type="entry name" value="LRR_RI"/>
    <property type="match status" value="12"/>
</dbReference>
<dbReference type="InterPro" id="IPR032675">
    <property type="entry name" value="LRR_dom_sf"/>
</dbReference>
<dbReference type="Gene3D" id="3.80.10.10">
    <property type="entry name" value="Ribonuclease Inhibitor"/>
    <property type="match status" value="5"/>
</dbReference>
<dbReference type="PROSITE" id="PS50181">
    <property type="entry name" value="FBOX"/>
    <property type="match status" value="1"/>
</dbReference>
<dbReference type="InterPro" id="IPR036047">
    <property type="entry name" value="F-box-like_dom_sf"/>
</dbReference>
<dbReference type="SUPFAM" id="SSF52047">
    <property type="entry name" value="RNI-like"/>
    <property type="match status" value="2"/>
</dbReference>
<name>A0A818G2Y2_9BILA</name>
<dbReference type="InterPro" id="IPR001810">
    <property type="entry name" value="F-box_dom"/>
</dbReference>
<evidence type="ECO:0000313" key="2">
    <source>
        <dbReference type="EMBL" id="CAF3483299.1"/>
    </source>
</evidence>
<dbReference type="PANTHER" id="PTHR46984">
    <property type="entry name" value="LEUCINE-RICH REPEAT-CONTAINING PROTEIN 71"/>
    <property type="match status" value="1"/>
</dbReference>
<dbReference type="Proteomes" id="UP000663872">
    <property type="component" value="Unassembled WGS sequence"/>
</dbReference>
<dbReference type="Pfam" id="PF13516">
    <property type="entry name" value="LRR_6"/>
    <property type="match status" value="8"/>
</dbReference>
<dbReference type="InterPro" id="IPR001611">
    <property type="entry name" value="Leu-rich_rpt"/>
</dbReference>